<evidence type="ECO:0000313" key="2">
    <source>
        <dbReference type="Proteomes" id="UP000597459"/>
    </source>
</evidence>
<reference evidence="1" key="1">
    <citation type="submission" date="2019-11" db="EMBL/GenBank/DDBJ databases">
        <title>Description of new Acetobacter species.</title>
        <authorList>
            <person name="Cleenwerck I."/>
            <person name="Sombolestani A.S."/>
        </authorList>
    </citation>
    <scope>NUCLEOTIDE SEQUENCE</scope>
    <source>
        <strain evidence="1">LMG 1626</strain>
    </source>
</reference>
<dbReference type="InterPro" id="IPR027417">
    <property type="entry name" value="P-loop_NTPase"/>
</dbReference>
<dbReference type="Proteomes" id="UP000597459">
    <property type="component" value="Unassembled WGS sequence"/>
</dbReference>
<dbReference type="EMBL" id="WOTH01000032">
    <property type="protein sequence ID" value="NHO54754.1"/>
    <property type="molecule type" value="Genomic_DNA"/>
</dbReference>
<proteinExistence type="predicted"/>
<evidence type="ECO:0000313" key="1">
    <source>
        <dbReference type="EMBL" id="NHO54754.1"/>
    </source>
</evidence>
<gene>
    <name evidence="1" type="ORF">GOB87_12505</name>
</gene>
<keyword evidence="1" id="KW-0547">Nucleotide-binding</keyword>
<accession>A0A967B9E4</accession>
<dbReference type="AlphaFoldDB" id="A0A967B9E4"/>
<dbReference type="Gene3D" id="3.40.50.300">
    <property type="entry name" value="P-loop containing nucleotide triphosphate hydrolases"/>
    <property type="match status" value="1"/>
</dbReference>
<name>A0A967B9E4_9PROT</name>
<dbReference type="SUPFAM" id="SSF52540">
    <property type="entry name" value="P-loop containing nucleoside triphosphate hydrolases"/>
    <property type="match status" value="1"/>
</dbReference>
<comment type="caution">
    <text evidence="1">The sequence shown here is derived from an EMBL/GenBank/DDBJ whole genome shotgun (WGS) entry which is preliminary data.</text>
</comment>
<dbReference type="GO" id="GO:0005524">
    <property type="term" value="F:ATP binding"/>
    <property type="evidence" value="ECO:0007669"/>
    <property type="project" value="UniProtKB-KW"/>
</dbReference>
<sequence>MAGLVTDFLAGISMFLRQPLPAFCDVETTHTDEDHADRLITNRGEYVSVLRIDGLRRMCSRQDVEELSEQQRIELQGLLDAKGHAMEGWYISDPERADVALNQICLDGCEAIASHLHADFHDIIAERRRRWPEVMRWEDACYILWTRPAVLTREEKKQVAAERKEQAKNWPKIRNSDGQRFTLRSDIMASRHDSFVSRVHESLSGLGIASTLLSARDALTLAREALYRETAGSRWRPTLVGDRVMAKVPDGDGSVAQTDLLWPSFRDQIFHADAETVGGQMVTVGDYTYAPVDMMIGPEDPRPFSELQSVLGRKRIPWRSSMILEGGGRTSFAFKEMGAQLLSMFPGNSDIQRAFEMLRFKRQRENHQSVRMRMATATWAPVGEEKLLRRRASHLSQAIESWGNCKTSRVPGDPLEAAMGSVPLLSLGSTANPSLPLLGDAIQMLPWMRAASPFTTGSIVFRKPDGGIWPFDPTGGGLREHVCDVLVAPPGSGKTVLGNTILLGLLLSSAAMGNYGVKLPFLAKLDIGPASKGFIEMVRNALGPERAHEAVFVEMQDGPGYAVNIFDLQVGLDEPLPLERTFICNFLSLLVARLDGEVYEGMDHLIEDVVDEVYRNARAEIAGCKPKIYEVGQCPMVDAAIEQFGIVLPHHHPPRHDADEADPTWWRDVVDAFIALGEYRLAGIAQRYAVPVLPDLLDAVHTEQIENRYSRIKSPAGETVIETFERFIMNAINVYSTLSRPTELDLGDARVIVLDLARVAPKGSPAANRQTALMYMLGRHLIARNFYLHEEYADLPIMKDSVREHHRARFKEMKETVKRIDFEEWHRTHDAPQVNKQAIEDVREGRKHNVQIAFISQRATDFTADLVGQATGYWILKCGDEKEAQNVIETFQLTEASAYVVRHRLPGPGRNGAPFFVVMKAAGQKYEQLLVNMLGPIELWAFSSTPGDTALRSRLFSRMHSTRALRCLACVFPGGSAEKEITRRKAEAMRASAGQDEVVVAGVLNELVEEIVEGKGIAAGLFRRLAEFDEGTQEAA</sequence>
<organism evidence="1 2">
    <name type="scientific">Acetobacter estunensis</name>
    <dbReference type="NCBI Taxonomy" id="104097"/>
    <lineage>
        <taxon>Bacteria</taxon>
        <taxon>Pseudomonadati</taxon>
        <taxon>Pseudomonadota</taxon>
        <taxon>Alphaproteobacteria</taxon>
        <taxon>Acetobacterales</taxon>
        <taxon>Acetobacteraceae</taxon>
        <taxon>Acetobacter</taxon>
    </lineage>
</organism>
<dbReference type="RefSeq" id="WP_166317403.1">
    <property type="nucleotide sequence ID" value="NZ_WOTH01000032.1"/>
</dbReference>
<protein>
    <submittedName>
        <fullName evidence="1">ATP-binding protein</fullName>
    </submittedName>
</protein>
<keyword evidence="1" id="KW-0067">ATP-binding</keyword>
<keyword evidence="2" id="KW-1185">Reference proteome</keyword>